<dbReference type="EMBL" id="BMPQ01000004">
    <property type="protein sequence ID" value="GGK59185.1"/>
    <property type="molecule type" value="Genomic_DNA"/>
</dbReference>
<proteinExistence type="predicted"/>
<dbReference type="AlphaFoldDB" id="A0A917VBG1"/>
<keyword evidence="2" id="KW-1185">Reference proteome</keyword>
<name>A0A917VBG1_9ACTN</name>
<reference evidence="1" key="2">
    <citation type="submission" date="2020-09" db="EMBL/GenBank/DDBJ databases">
        <authorList>
            <person name="Sun Q."/>
            <person name="Ohkuma M."/>
        </authorList>
    </citation>
    <scope>NUCLEOTIDE SEQUENCE</scope>
    <source>
        <strain evidence="1">JCM 3035</strain>
    </source>
</reference>
<organism evidence="1 2">
    <name type="scientific">Streptomyces flaveus</name>
    <dbReference type="NCBI Taxonomy" id="66370"/>
    <lineage>
        <taxon>Bacteria</taxon>
        <taxon>Bacillati</taxon>
        <taxon>Actinomycetota</taxon>
        <taxon>Actinomycetes</taxon>
        <taxon>Kitasatosporales</taxon>
        <taxon>Streptomycetaceae</taxon>
        <taxon>Streptomyces</taxon>
        <taxon>Streptomyces aurantiacus group</taxon>
    </lineage>
</organism>
<comment type="caution">
    <text evidence="1">The sequence shown here is derived from an EMBL/GenBank/DDBJ whole genome shotgun (WGS) entry which is preliminary data.</text>
</comment>
<evidence type="ECO:0000313" key="1">
    <source>
        <dbReference type="EMBL" id="GGK59185.1"/>
    </source>
</evidence>
<dbReference type="Proteomes" id="UP000637788">
    <property type="component" value="Unassembled WGS sequence"/>
</dbReference>
<evidence type="ECO:0000313" key="2">
    <source>
        <dbReference type="Proteomes" id="UP000637788"/>
    </source>
</evidence>
<sequence>MTPLTAWARVSPTAPKPWIPQKRVLVPEAPGRAFTEVQWVTAQSEIPTWRAASGRAFNCMVGRKHPDRNPGRASGTRSARCEVGMPIYSDTGRRGDRVRCLPALR</sequence>
<protein>
    <submittedName>
        <fullName evidence="1">Uncharacterized protein</fullName>
    </submittedName>
</protein>
<reference evidence="1" key="1">
    <citation type="journal article" date="2014" name="Int. J. Syst. Evol. Microbiol.">
        <title>Complete genome sequence of Corynebacterium casei LMG S-19264T (=DSM 44701T), isolated from a smear-ripened cheese.</title>
        <authorList>
            <consortium name="US DOE Joint Genome Institute (JGI-PGF)"/>
            <person name="Walter F."/>
            <person name="Albersmeier A."/>
            <person name="Kalinowski J."/>
            <person name="Ruckert C."/>
        </authorList>
    </citation>
    <scope>NUCLEOTIDE SEQUENCE</scope>
    <source>
        <strain evidence="1">JCM 3035</strain>
    </source>
</reference>
<accession>A0A917VBG1</accession>
<gene>
    <name evidence="1" type="ORF">GCM10010094_19350</name>
</gene>